<protein>
    <submittedName>
        <fullName evidence="1">Uncharacterized protein</fullName>
    </submittedName>
</protein>
<dbReference type="RefSeq" id="WP_062014321.1">
    <property type="nucleotide sequence ID" value="NZ_BNEK01000005.1"/>
</dbReference>
<evidence type="ECO:0000313" key="2">
    <source>
        <dbReference type="Proteomes" id="UP001054854"/>
    </source>
</evidence>
<comment type="caution">
    <text evidence="1">The sequence shown here is derived from an EMBL/GenBank/DDBJ whole genome shotgun (WGS) entry which is preliminary data.</text>
</comment>
<dbReference type="Proteomes" id="UP001054854">
    <property type="component" value="Unassembled WGS sequence"/>
</dbReference>
<proteinExistence type="predicted"/>
<sequence length="97" mass="10919">MDVIVMAAEDTATRLAREHRYRELVEEVPLAERVGFDTFGSSEATVSASELLRPYLMTFTSRTDNWSDEQRPSAALATARTVHHGPAVRAVREVWND</sequence>
<dbReference type="EMBL" id="BNEK01000005">
    <property type="protein sequence ID" value="GHJ32383.1"/>
    <property type="molecule type" value="Genomic_DNA"/>
</dbReference>
<name>A0ABQ3U9Y3_STRHY</name>
<evidence type="ECO:0000313" key="1">
    <source>
        <dbReference type="EMBL" id="GHJ32383.1"/>
    </source>
</evidence>
<keyword evidence="2" id="KW-1185">Reference proteome</keyword>
<gene>
    <name evidence="1" type="ORF">TPA0910_68160</name>
</gene>
<reference evidence="1" key="1">
    <citation type="submission" date="2024-05" db="EMBL/GenBank/DDBJ databases">
        <title>Whole genome shotgun sequence of Streptomyces hygroscopicus NBRC 113678.</title>
        <authorList>
            <person name="Komaki H."/>
            <person name="Tamura T."/>
        </authorList>
    </citation>
    <scope>NUCLEOTIDE SEQUENCE</scope>
    <source>
        <strain evidence="1">N11-34</strain>
    </source>
</reference>
<organism evidence="1 2">
    <name type="scientific">Streptomyces hygroscopicus</name>
    <dbReference type="NCBI Taxonomy" id="1912"/>
    <lineage>
        <taxon>Bacteria</taxon>
        <taxon>Bacillati</taxon>
        <taxon>Actinomycetota</taxon>
        <taxon>Actinomycetes</taxon>
        <taxon>Kitasatosporales</taxon>
        <taxon>Streptomycetaceae</taxon>
        <taxon>Streptomyces</taxon>
        <taxon>Streptomyces violaceusniger group</taxon>
    </lineage>
</organism>
<accession>A0ABQ3U9Y3</accession>